<comment type="caution">
    <text evidence="1">The sequence shown here is derived from an EMBL/GenBank/DDBJ whole genome shotgun (WGS) entry which is preliminary data.</text>
</comment>
<dbReference type="RefSeq" id="WP_189437163.1">
    <property type="nucleotide sequence ID" value="NZ_BMXE01000004.1"/>
</dbReference>
<dbReference type="EMBL" id="BMXE01000004">
    <property type="protein sequence ID" value="GHB34847.1"/>
    <property type="molecule type" value="Genomic_DNA"/>
</dbReference>
<organism evidence="1 2">
    <name type="scientific">Pseudovibrio japonicus</name>
    <dbReference type="NCBI Taxonomy" id="366534"/>
    <lineage>
        <taxon>Bacteria</taxon>
        <taxon>Pseudomonadati</taxon>
        <taxon>Pseudomonadota</taxon>
        <taxon>Alphaproteobacteria</taxon>
        <taxon>Hyphomicrobiales</taxon>
        <taxon>Stappiaceae</taxon>
        <taxon>Pseudovibrio</taxon>
    </lineage>
</organism>
<gene>
    <name evidence="1" type="ORF">GCM10007094_25350</name>
</gene>
<evidence type="ECO:0000313" key="1">
    <source>
        <dbReference type="EMBL" id="GHB34847.1"/>
    </source>
</evidence>
<proteinExistence type="predicted"/>
<name>A0ABQ3ELV6_9HYPH</name>
<reference evidence="2" key="1">
    <citation type="journal article" date="2019" name="Int. J. Syst. Evol. Microbiol.">
        <title>The Global Catalogue of Microorganisms (GCM) 10K type strain sequencing project: providing services to taxonomists for standard genome sequencing and annotation.</title>
        <authorList>
            <consortium name="The Broad Institute Genomics Platform"/>
            <consortium name="The Broad Institute Genome Sequencing Center for Infectious Disease"/>
            <person name="Wu L."/>
            <person name="Ma J."/>
        </authorList>
    </citation>
    <scope>NUCLEOTIDE SEQUENCE [LARGE SCALE GENOMIC DNA]</scope>
    <source>
        <strain evidence="2">KCTC 12861</strain>
    </source>
</reference>
<protein>
    <recommendedName>
        <fullName evidence="3">HEPN domain-containing protein</fullName>
    </recommendedName>
</protein>
<dbReference type="Proteomes" id="UP000637980">
    <property type="component" value="Unassembled WGS sequence"/>
</dbReference>
<evidence type="ECO:0000313" key="2">
    <source>
        <dbReference type="Proteomes" id="UP000637980"/>
    </source>
</evidence>
<accession>A0ABQ3ELV6</accession>
<evidence type="ECO:0008006" key="3">
    <source>
        <dbReference type="Google" id="ProtNLM"/>
    </source>
</evidence>
<sequence length="91" mass="10610">MDYSYASECLYQAIRVLCGDGARDQRLRDAIAFHIQNIRPECDLPEDIRADFWEFRSFAYDVGGLREEDLTQAIDMVIALFDRLCRDQELA</sequence>
<keyword evidence="2" id="KW-1185">Reference proteome</keyword>